<comment type="caution">
    <text evidence="1">The sequence shown here is derived from an EMBL/GenBank/DDBJ whole genome shotgun (WGS) entry which is preliminary data.</text>
</comment>
<proteinExistence type="predicted"/>
<evidence type="ECO:0000313" key="1">
    <source>
        <dbReference type="EMBL" id="TXC78777.1"/>
    </source>
</evidence>
<gene>
    <name evidence="1" type="ORF">FRX97_06050</name>
</gene>
<name>A0A5C6UZW8_9FLAO</name>
<dbReference type="EMBL" id="VORB01000005">
    <property type="protein sequence ID" value="TXC78777.1"/>
    <property type="molecule type" value="Genomic_DNA"/>
</dbReference>
<dbReference type="Proteomes" id="UP000321168">
    <property type="component" value="Unassembled WGS sequence"/>
</dbReference>
<dbReference type="AlphaFoldDB" id="A0A5C6UZW8"/>
<evidence type="ECO:0000313" key="2">
    <source>
        <dbReference type="Proteomes" id="UP000321168"/>
    </source>
</evidence>
<organism evidence="1 2">
    <name type="scientific">Luteibaculum oceani</name>
    <dbReference type="NCBI Taxonomy" id="1294296"/>
    <lineage>
        <taxon>Bacteria</taxon>
        <taxon>Pseudomonadati</taxon>
        <taxon>Bacteroidota</taxon>
        <taxon>Flavobacteriia</taxon>
        <taxon>Flavobacteriales</taxon>
        <taxon>Luteibaculaceae</taxon>
        <taxon>Luteibaculum</taxon>
    </lineage>
</organism>
<dbReference type="RefSeq" id="WP_147014300.1">
    <property type="nucleotide sequence ID" value="NZ_VORB01000005.1"/>
</dbReference>
<keyword evidence="2" id="KW-1185">Reference proteome</keyword>
<sequence length="89" mass="10703">MARIRNKIQEKLVDESGYITVKWKRDLKIEKHNPEKCSNCSRPIVHKNIYRMPDNSEIILCYQCNEKRVHNPNSNNPRYNRLLNVKNHD</sequence>
<accession>A0A5C6UZW8</accession>
<reference evidence="1 2" key="1">
    <citation type="submission" date="2019-08" db="EMBL/GenBank/DDBJ databases">
        <title>Genome of Luteibaculum oceani JCM 18817.</title>
        <authorList>
            <person name="Bowman J.P."/>
        </authorList>
    </citation>
    <scope>NUCLEOTIDE SEQUENCE [LARGE SCALE GENOMIC DNA]</scope>
    <source>
        <strain evidence="1 2">JCM 18817</strain>
    </source>
</reference>
<protein>
    <submittedName>
        <fullName evidence="1">Uncharacterized protein</fullName>
    </submittedName>
</protein>